<evidence type="ECO:0000313" key="10">
    <source>
        <dbReference type="EMBL" id="GAA0536233.1"/>
    </source>
</evidence>
<keyword evidence="4 7" id="KW-0276">Fatty acid metabolism</keyword>
<evidence type="ECO:0000256" key="7">
    <source>
        <dbReference type="HAMAP-Rule" id="MF_01217"/>
    </source>
</evidence>
<dbReference type="GO" id="GO:0005829">
    <property type="term" value="C:cytosol"/>
    <property type="evidence" value="ECO:0007669"/>
    <property type="project" value="TreeGrafter"/>
</dbReference>
<dbReference type="Proteomes" id="UP001500729">
    <property type="component" value="Unassembled WGS sequence"/>
</dbReference>
<comment type="function">
    <text evidence="7">Carrier of the growing fatty acid chain in fatty acid biosynthesis.</text>
</comment>
<dbReference type="GO" id="GO:0000036">
    <property type="term" value="F:acyl carrier activity"/>
    <property type="evidence" value="ECO:0007669"/>
    <property type="project" value="UniProtKB-UniRule"/>
</dbReference>
<protein>
    <recommendedName>
        <fullName evidence="7">Acyl carrier protein</fullName>
        <shortName evidence="7">ACP</shortName>
    </recommendedName>
</protein>
<dbReference type="NCBIfam" id="NF002150">
    <property type="entry name" value="PRK00982.1-4"/>
    <property type="match status" value="1"/>
</dbReference>
<keyword evidence="7" id="KW-0963">Cytoplasm</keyword>
<dbReference type="InterPro" id="IPR036736">
    <property type="entry name" value="ACP-like_sf"/>
</dbReference>
<keyword evidence="1 7" id="KW-0596">Phosphopantetheine</keyword>
<dbReference type="InterPro" id="IPR003231">
    <property type="entry name" value="ACP"/>
</dbReference>
<evidence type="ECO:0000256" key="4">
    <source>
        <dbReference type="ARBA" id="ARBA00022832"/>
    </source>
</evidence>
<comment type="similarity">
    <text evidence="7">Belongs to the acyl carrier protein (ACP) family.</text>
</comment>
<keyword evidence="5 7" id="KW-0443">Lipid metabolism</keyword>
<dbReference type="GO" id="GO:0009245">
    <property type="term" value="P:lipid A biosynthetic process"/>
    <property type="evidence" value="ECO:0007669"/>
    <property type="project" value="TreeGrafter"/>
</dbReference>
<keyword evidence="2 7" id="KW-0444">Lipid biosynthesis</keyword>
<feature type="domain" description="Carrier" evidence="8">
    <location>
        <begin position="4"/>
        <end position="79"/>
    </location>
</feature>
<comment type="subcellular location">
    <subcellularLocation>
        <location evidence="7">Cytoplasm</location>
    </subcellularLocation>
</comment>
<evidence type="ECO:0000259" key="8">
    <source>
        <dbReference type="PROSITE" id="PS50075"/>
    </source>
</evidence>
<feature type="modified residue" description="O-(pantetheine 4'-phosphoryl)serine" evidence="7">
    <location>
        <position position="39"/>
    </location>
</feature>
<dbReference type="EMBL" id="AY330485">
    <property type="protein sequence ID" value="AAQ94255.1"/>
    <property type="molecule type" value="Genomic_DNA"/>
</dbReference>
<reference evidence="10 11" key="2">
    <citation type="journal article" date="2019" name="Int. J. Syst. Evol. Microbiol.">
        <title>The Global Catalogue of Microorganisms (GCM) 10K type strain sequencing project: providing services to taxonomists for standard genome sequencing and annotation.</title>
        <authorList>
            <consortium name="The Broad Institute Genomics Platform"/>
            <consortium name="The Broad Institute Genome Sequencing Center for Infectious Disease"/>
            <person name="Wu L."/>
            <person name="Ma J."/>
        </authorList>
    </citation>
    <scope>NUCLEOTIDE SEQUENCE [LARGE SCALE GENOMIC DNA]</scope>
    <source>
        <strain evidence="10 11">JCM 10303</strain>
    </source>
</reference>
<dbReference type="GO" id="GO:0016020">
    <property type="term" value="C:membrane"/>
    <property type="evidence" value="ECO:0007669"/>
    <property type="project" value="GOC"/>
</dbReference>
<keyword evidence="3 7" id="KW-0597">Phosphoprotein</keyword>
<dbReference type="HAMAP" id="MF_01217">
    <property type="entry name" value="Acyl_carrier"/>
    <property type="match status" value="1"/>
</dbReference>
<proteinExistence type="inferred from homology"/>
<keyword evidence="11" id="KW-1185">Reference proteome</keyword>
<dbReference type="GO" id="GO:0000035">
    <property type="term" value="F:acyl binding"/>
    <property type="evidence" value="ECO:0007669"/>
    <property type="project" value="TreeGrafter"/>
</dbReference>
<reference evidence="10" key="3">
    <citation type="submission" date="2023-12" db="EMBL/GenBank/DDBJ databases">
        <authorList>
            <person name="Sun Q."/>
            <person name="Inoue M."/>
        </authorList>
    </citation>
    <scope>NUCLEOTIDE SEQUENCE</scope>
    <source>
        <strain evidence="10">JCM 10303</strain>
    </source>
</reference>
<dbReference type="UniPathway" id="UPA00094"/>
<dbReference type="EMBL" id="BAAAGS010000026">
    <property type="protein sequence ID" value="GAA0536233.1"/>
    <property type="molecule type" value="Genomic_DNA"/>
</dbReference>
<dbReference type="PROSITE" id="PS00012">
    <property type="entry name" value="PHOSPHOPANTETHEINE"/>
    <property type="match status" value="1"/>
</dbReference>
<evidence type="ECO:0000313" key="11">
    <source>
        <dbReference type="Proteomes" id="UP001500729"/>
    </source>
</evidence>
<name>Q5VKR8_SACER</name>
<sequence>MDRKEIFERIEQVLAEQLGIPAEQITEEADLREDLGMDSLDLVELVSALEDEVGMRVEQSQLEGIETVGHVMELTLDLVARLATASAADKPEAAS</sequence>
<dbReference type="Pfam" id="PF00550">
    <property type="entry name" value="PP-binding"/>
    <property type="match status" value="1"/>
</dbReference>
<keyword evidence="6 7" id="KW-0275">Fatty acid biosynthesis</keyword>
<dbReference type="InterPro" id="IPR009081">
    <property type="entry name" value="PP-bd_ACP"/>
</dbReference>
<dbReference type="SUPFAM" id="SSF47336">
    <property type="entry name" value="ACP-like"/>
    <property type="match status" value="1"/>
</dbReference>
<comment type="pathway">
    <text evidence="7">Lipid metabolism; fatty acid biosynthesis.</text>
</comment>
<reference evidence="9" key="1">
    <citation type="journal article" date="2004" name="J. Mol. Microbiol. Biotechnol.">
        <title>A new modular polyketide synthase in the erythromycin producer Saccharopolyspora erythraea.</title>
        <authorList>
            <person name="Boakes S."/>
            <person name="Oliynyk M."/>
            <person name="Cortes J."/>
            <person name="Bohm I."/>
            <person name="Rudd B.A."/>
            <person name="Revill W.P."/>
            <person name="Staunton J."/>
            <person name="Leadlay P.F."/>
        </authorList>
    </citation>
    <scope>NUCLEOTIDE SEQUENCE</scope>
</reference>
<dbReference type="Gene3D" id="1.10.1200.10">
    <property type="entry name" value="ACP-like"/>
    <property type="match status" value="1"/>
</dbReference>
<dbReference type="PANTHER" id="PTHR20863">
    <property type="entry name" value="ACYL CARRIER PROTEIN"/>
    <property type="match status" value="1"/>
</dbReference>
<dbReference type="PROSITE" id="PS50075">
    <property type="entry name" value="CARRIER"/>
    <property type="match status" value="1"/>
</dbReference>
<accession>Q5VKR8</accession>
<evidence type="ECO:0000256" key="6">
    <source>
        <dbReference type="ARBA" id="ARBA00023160"/>
    </source>
</evidence>
<dbReference type="InterPro" id="IPR006162">
    <property type="entry name" value="Ppantetheine_attach_site"/>
</dbReference>
<organism evidence="9">
    <name type="scientific">Saccharopolyspora erythraea</name>
    <name type="common">Streptomyces erythraeus</name>
    <dbReference type="NCBI Taxonomy" id="1836"/>
    <lineage>
        <taxon>Bacteria</taxon>
        <taxon>Bacillati</taxon>
        <taxon>Actinomycetota</taxon>
        <taxon>Actinomycetes</taxon>
        <taxon>Pseudonocardiales</taxon>
        <taxon>Pseudonocardiaceae</taxon>
        <taxon>Saccharopolyspora</taxon>
    </lineage>
</organism>
<evidence type="ECO:0000256" key="3">
    <source>
        <dbReference type="ARBA" id="ARBA00022553"/>
    </source>
</evidence>
<dbReference type="SMR" id="Q5VKR8"/>
<comment type="PTM">
    <text evidence="7">4'-phosphopantetheine is transferred from CoA to a specific serine of apo-ACP by AcpS. This modification is essential for activity because fatty acids are bound in thioester linkage to the sulfhydryl of the prosthetic group.</text>
</comment>
<dbReference type="NCBIfam" id="NF002148">
    <property type="entry name" value="PRK00982.1-2"/>
    <property type="match status" value="1"/>
</dbReference>
<evidence type="ECO:0000256" key="5">
    <source>
        <dbReference type="ARBA" id="ARBA00023098"/>
    </source>
</evidence>
<evidence type="ECO:0000256" key="1">
    <source>
        <dbReference type="ARBA" id="ARBA00022450"/>
    </source>
</evidence>
<gene>
    <name evidence="7" type="primary">acpP</name>
    <name evidence="10" type="ORF">GCM10009533_39280</name>
</gene>
<evidence type="ECO:0000313" key="9">
    <source>
        <dbReference type="EMBL" id="AAQ94255.1"/>
    </source>
</evidence>
<dbReference type="OMA" id="NENANIM"/>
<dbReference type="AlphaFoldDB" id="Q5VKR8"/>
<dbReference type="PANTHER" id="PTHR20863:SF76">
    <property type="entry name" value="CARRIER DOMAIN-CONTAINING PROTEIN"/>
    <property type="match status" value="1"/>
</dbReference>
<dbReference type="RefSeq" id="WP_011874252.1">
    <property type="nucleotide sequence ID" value="NZ_BAAAGS010000026.1"/>
</dbReference>
<evidence type="ECO:0000256" key="2">
    <source>
        <dbReference type="ARBA" id="ARBA00022516"/>
    </source>
</evidence>